<keyword evidence="1" id="KW-0812">Transmembrane</keyword>
<evidence type="ECO:0000313" key="2">
    <source>
        <dbReference type="EMBL" id="ACV68262.1"/>
    </source>
</evidence>
<feature type="transmembrane region" description="Helical" evidence="1">
    <location>
        <begin position="118"/>
        <end position="140"/>
    </location>
</feature>
<dbReference type="RefSeq" id="WP_015751416.1">
    <property type="nucleotide sequence ID" value="NC_013223.1"/>
</dbReference>
<evidence type="ECO:0000313" key="3">
    <source>
        <dbReference type="Proteomes" id="UP000001052"/>
    </source>
</evidence>
<evidence type="ECO:0008006" key="4">
    <source>
        <dbReference type="Google" id="ProtNLM"/>
    </source>
</evidence>
<feature type="transmembrane region" description="Helical" evidence="1">
    <location>
        <begin position="49"/>
        <end position="68"/>
    </location>
</feature>
<dbReference type="Pfam" id="PF07758">
    <property type="entry name" value="DUF1614"/>
    <property type="match status" value="1"/>
</dbReference>
<dbReference type="AlphaFoldDB" id="C8X1G5"/>
<dbReference type="Proteomes" id="UP000001052">
    <property type="component" value="Chromosome"/>
</dbReference>
<dbReference type="OrthoDB" id="9782559at2"/>
<dbReference type="KEGG" id="drt:Dret_0974"/>
<dbReference type="EMBL" id="CP001734">
    <property type="protein sequence ID" value="ACV68262.1"/>
    <property type="molecule type" value="Genomic_DNA"/>
</dbReference>
<feature type="transmembrane region" description="Helical" evidence="1">
    <location>
        <begin position="6"/>
        <end position="37"/>
    </location>
</feature>
<accession>C8X1G5</accession>
<keyword evidence="3" id="KW-1185">Reference proteome</keyword>
<sequence>MPRPPYLYFPFLMFAALVLVVGLVFLFALIQVGAISIAFAKLGLNPNQAVLVLFAILFGSMVNIPVATRPRPRSPQSSASRLRRPYWRLPQPQNTAATQQRIGLNVGGGLIPVLLSLYFLQTIGVSLSLLLCLALVTGITYKTARPIQGVGIGVPVLIPPVVTVMAVWLFTPLEQQPQTAYIAGTLGTLLGADLLHLLSPRTRPLLDAPFLSIGGAGTFDGIFLTGILAVLLT</sequence>
<organism evidence="2 3">
    <name type="scientific">Desulfohalobium retbaense (strain ATCC 49708 / DSM 5692 / JCM 16813 / HR100)</name>
    <dbReference type="NCBI Taxonomy" id="485915"/>
    <lineage>
        <taxon>Bacteria</taxon>
        <taxon>Pseudomonadati</taxon>
        <taxon>Thermodesulfobacteriota</taxon>
        <taxon>Desulfovibrionia</taxon>
        <taxon>Desulfovibrionales</taxon>
        <taxon>Desulfohalobiaceae</taxon>
        <taxon>Desulfohalobium</taxon>
    </lineage>
</organism>
<evidence type="ECO:0000256" key="1">
    <source>
        <dbReference type="SAM" id="Phobius"/>
    </source>
</evidence>
<feature type="transmembrane region" description="Helical" evidence="1">
    <location>
        <begin position="152"/>
        <end position="173"/>
    </location>
</feature>
<dbReference type="InterPro" id="IPR011672">
    <property type="entry name" value="DUF1614"/>
</dbReference>
<gene>
    <name evidence="2" type="ordered locus">Dret_0974</name>
</gene>
<dbReference type="HOGENOM" id="CLU_082100_0_0_7"/>
<keyword evidence="1" id="KW-1133">Transmembrane helix</keyword>
<proteinExistence type="predicted"/>
<reference evidence="3" key="1">
    <citation type="submission" date="2009-09" db="EMBL/GenBank/DDBJ databases">
        <title>The complete chromosome of Desulfohalobium retbaense DSM 5692.</title>
        <authorList>
            <consortium name="US DOE Joint Genome Institute (JGI-PGF)"/>
            <person name="Lucas S."/>
            <person name="Copeland A."/>
            <person name="Lapidus A."/>
            <person name="Glavina del Rio T."/>
            <person name="Dalin E."/>
            <person name="Tice H."/>
            <person name="Bruce D."/>
            <person name="Goodwin L."/>
            <person name="Pitluck S."/>
            <person name="Kyrpides N."/>
            <person name="Mavromatis K."/>
            <person name="Ivanova N."/>
            <person name="Mikhailova N."/>
            <person name="Munk A.C."/>
            <person name="Brettin T."/>
            <person name="Detter J.C."/>
            <person name="Han C."/>
            <person name="Tapia R."/>
            <person name="Larimer F."/>
            <person name="Land M."/>
            <person name="Hauser L."/>
            <person name="Markowitz V."/>
            <person name="Cheng J.-F."/>
            <person name="Hugenholtz P."/>
            <person name="Woyke T."/>
            <person name="Wu D."/>
            <person name="Spring S."/>
            <person name="Klenk H.-P."/>
            <person name="Eisen J.A."/>
        </authorList>
    </citation>
    <scope>NUCLEOTIDE SEQUENCE [LARGE SCALE GENOMIC DNA]</scope>
    <source>
        <strain evidence="3">DSM 5692</strain>
    </source>
</reference>
<dbReference type="eggNOG" id="COG4089">
    <property type="taxonomic scope" value="Bacteria"/>
</dbReference>
<feature type="transmembrane region" description="Helical" evidence="1">
    <location>
        <begin position="210"/>
        <end position="232"/>
    </location>
</feature>
<keyword evidence="1" id="KW-0472">Membrane</keyword>
<name>C8X1G5_DESRD</name>
<feature type="transmembrane region" description="Helical" evidence="1">
    <location>
        <begin position="179"/>
        <end position="198"/>
    </location>
</feature>
<reference evidence="2 3" key="2">
    <citation type="journal article" date="2010" name="Stand. Genomic Sci.">
        <title>Complete genome sequence of Desulfohalobium retbaense type strain (HR(100)).</title>
        <authorList>
            <person name="Spring S."/>
            <person name="Nolan M."/>
            <person name="Lapidus A."/>
            <person name="Glavina Del Rio T."/>
            <person name="Copeland A."/>
            <person name="Tice H."/>
            <person name="Cheng J.F."/>
            <person name="Lucas S."/>
            <person name="Land M."/>
            <person name="Chen F."/>
            <person name="Bruce D."/>
            <person name="Goodwin L."/>
            <person name="Pitluck S."/>
            <person name="Ivanova N."/>
            <person name="Mavromatis K."/>
            <person name="Mikhailova N."/>
            <person name="Pati A."/>
            <person name="Chen A."/>
            <person name="Palaniappan K."/>
            <person name="Hauser L."/>
            <person name="Chang Y.J."/>
            <person name="Jeffries C.D."/>
            <person name="Munk C."/>
            <person name="Kiss H."/>
            <person name="Chain P."/>
            <person name="Han C."/>
            <person name="Brettin T."/>
            <person name="Detter J.C."/>
            <person name="Schuler E."/>
            <person name="Goker M."/>
            <person name="Rohde M."/>
            <person name="Bristow J."/>
            <person name="Eisen J.A."/>
            <person name="Markowitz V."/>
            <person name="Hugenholtz P."/>
            <person name="Kyrpides N.C."/>
            <person name="Klenk H.P."/>
        </authorList>
    </citation>
    <scope>NUCLEOTIDE SEQUENCE [LARGE SCALE GENOMIC DNA]</scope>
    <source>
        <strain evidence="2 3">DSM 5692</strain>
    </source>
</reference>
<protein>
    <recommendedName>
        <fullName evidence="4">DUF1614 domain-containing protein</fullName>
    </recommendedName>
</protein>